<comment type="caution">
    <text evidence="1">The sequence shown here is derived from an EMBL/GenBank/DDBJ whole genome shotgun (WGS) entry which is preliminary data.</text>
</comment>
<organism evidence="1 2">
    <name type="scientific">bacterium (Candidatus Gribaldobacteria) CG23_combo_of_CG06-09_8_20_14_all_37_87_8</name>
    <dbReference type="NCBI Taxonomy" id="2014278"/>
    <lineage>
        <taxon>Bacteria</taxon>
        <taxon>Candidatus Gribaldobacteria</taxon>
    </lineage>
</organism>
<reference evidence="1 2" key="1">
    <citation type="submission" date="2017-09" db="EMBL/GenBank/DDBJ databases">
        <title>Depth-based differentiation of microbial function through sediment-hosted aquifers and enrichment of novel symbionts in the deep terrestrial subsurface.</title>
        <authorList>
            <person name="Probst A.J."/>
            <person name="Ladd B."/>
            <person name="Jarett J.K."/>
            <person name="Geller-Mcgrath D.E."/>
            <person name="Sieber C.M."/>
            <person name="Emerson J.B."/>
            <person name="Anantharaman K."/>
            <person name="Thomas B.C."/>
            <person name="Malmstrom R."/>
            <person name="Stieglmeier M."/>
            <person name="Klingl A."/>
            <person name="Woyke T."/>
            <person name="Ryan C.M."/>
            <person name="Banfield J.F."/>
        </authorList>
    </citation>
    <scope>NUCLEOTIDE SEQUENCE [LARGE SCALE GENOMIC DNA]</scope>
    <source>
        <strain evidence="1">CG23_combo_of_CG06-09_8_20_14_all_37_87_8</strain>
    </source>
</reference>
<dbReference type="AlphaFoldDB" id="A0A2G9ZE41"/>
<dbReference type="Proteomes" id="UP000230447">
    <property type="component" value="Unassembled WGS sequence"/>
</dbReference>
<protein>
    <submittedName>
        <fullName evidence="1">Uncharacterized protein</fullName>
    </submittedName>
</protein>
<dbReference type="EMBL" id="PCSB01000075">
    <property type="protein sequence ID" value="PIP31442.1"/>
    <property type="molecule type" value="Genomic_DNA"/>
</dbReference>
<gene>
    <name evidence="1" type="ORF">COX24_03615</name>
</gene>
<evidence type="ECO:0000313" key="1">
    <source>
        <dbReference type="EMBL" id="PIP31442.1"/>
    </source>
</evidence>
<sequence>MTIKMKNKVRIIVPVLLVVLLSALGAFYWFRLSQDRFAAPRKDAPTVQFRVAKENTLMAVTGNLHYYGFVKDEEALKYALQHTKGNTPGKEGAIKIGNNTIDTETAYTISQTMSAWEIARILLNEGTPSVSDCDHGCPSSNPFTPEILPGGDIAPTWQERMRAKYSWVKTFDDCVAAIGHDGGQVTSEENFKQTGHPRVCNTTDGRYFVQGKEGWSDTPPYP</sequence>
<accession>A0A2G9ZE41</accession>
<evidence type="ECO:0000313" key="2">
    <source>
        <dbReference type="Proteomes" id="UP000230447"/>
    </source>
</evidence>
<proteinExistence type="predicted"/>
<name>A0A2G9ZE41_9BACT</name>